<dbReference type="PANTHER" id="PTHR33388:SF36">
    <property type="entry name" value="OS01G0676900 PROTEIN"/>
    <property type="match status" value="1"/>
</dbReference>
<feature type="compositionally biased region" description="Acidic residues" evidence="4">
    <location>
        <begin position="220"/>
        <end position="231"/>
    </location>
</feature>
<evidence type="ECO:0000256" key="4">
    <source>
        <dbReference type="SAM" id="MobiDB-lite"/>
    </source>
</evidence>
<evidence type="ECO:0000256" key="1">
    <source>
        <dbReference type="ARBA" id="ARBA00022491"/>
    </source>
</evidence>
<dbReference type="Proteomes" id="UP000019116">
    <property type="component" value="Chromosome 3D"/>
</dbReference>
<dbReference type="OrthoDB" id="653455at2759"/>
<evidence type="ECO:0000313" key="6">
    <source>
        <dbReference type="Proteomes" id="UP000019116"/>
    </source>
</evidence>
<dbReference type="Gramene" id="TraesCS3D03G0622800.2">
    <property type="protein sequence ID" value="TraesCS3D03G0622800.2.CDS"/>
    <property type="gene ID" value="TraesCS3D03G0622800"/>
</dbReference>
<proteinExistence type="predicted"/>
<reference evidence="5" key="2">
    <citation type="submission" date="2018-10" db="UniProtKB">
        <authorList>
            <consortium name="EnsemblPlants"/>
        </authorList>
    </citation>
    <scope>IDENTIFICATION</scope>
</reference>
<accession>A0A3B6GTJ1</accession>
<keyword evidence="1" id="KW-0678">Repressor</keyword>
<keyword evidence="3" id="KW-0804">Transcription</keyword>
<evidence type="ECO:0000256" key="2">
    <source>
        <dbReference type="ARBA" id="ARBA00023015"/>
    </source>
</evidence>
<dbReference type="STRING" id="4565.A0A3B6GTJ1"/>
<dbReference type="Gramene" id="TraesCS3D02G269300.1">
    <property type="protein sequence ID" value="TraesCS3D02G269300.1"/>
    <property type="gene ID" value="TraesCS3D02G269300"/>
</dbReference>
<evidence type="ECO:0000313" key="5">
    <source>
        <dbReference type="EnsemblPlants" id="TraesCS3D02G269300.1"/>
    </source>
</evidence>
<sequence length="231" mass="25029">MGWGRSSGSRKGKRGGSSSGGSGADKPKQPQRGLGVAQLEKIRLQSEMAEYFHPLGGQPPSLIHRTASLNLVSEDTSCKAEVNICVYAYFVCMDLLAIFVRLGVSDSLRLWNGSIEQEDTRASTSSLSSSPSSPFHATAVSSAFPVHPNFGMAYGERGDARYGEFQTPIVRSPSSSTIYGPPHYAHPGVTLPLFAPEESTRLRRHHDRSRSADSTSMNSDDPEDVDLELKL</sequence>
<dbReference type="InterPro" id="IPR040356">
    <property type="entry name" value="SPEAR"/>
</dbReference>
<name>A0A3B6GTJ1_WHEAT</name>
<dbReference type="AlphaFoldDB" id="A0A3B6GTJ1"/>
<reference evidence="5" key="1">
    <citation type="submission" date="2018-08" db="EMBL/GenBank/DDBJ databases">
        <authorList>
            <person name="Rossello M."/>
        </authorList>
    </citation>
    <scope>NUCLEOTIDE SEQUENCE [LARGE SCALE GENOMIC DNA]</scope>
    <source>
        <strain evidence="5">cv. Chinese Spring</strain>
    </source>
</reference>
<keyword evidence="6" id="KW-1185">Reference proteome</keyword>
<feature type="region of interest" description="Disordered" evidence="4">
    <location>
        <begin position="195"/>
        <end position="231"/>
    </location>
</feature>
<dbReference type="GO" id="GO:0003700">
    <property type="term" value="F:DNA-binding transcription factor activity"/>
    <property type="evidence" value="ECO:0007669"/>
    <property type="project" value="InterPro"/>
</dbReference>
<dbReference type="Gramene" id="TraesCLE_scaffold_323754_01G000100.1">
    <property type="protein sequence ID" value="TraesCLE_scaffold_323754_01G000100.1"/>
    <property type="gene ID" value="TraesCLE_scaffold_323754_01G000100"/>
</dbReference>
<dbReference type="PaxDb" id="4565-Traes_3AL_EB3F4811F.1"/>
<evidence type="ECO:0000256" key="3">
    <source>
        <dbReference type="ARBA" id="ARBA00023163"/>
    </source>
</evidence>
<protein>
    <submittedName>
        <fullName evidence="5">Uncharacterized protein</fullName>
    </submittedName>
</protein>
<feature type="region of interest" description="Disordered" evidence="4">
    <location>
        <begin position="1"/>
        <end position="33"/>
    </location>
</feature>
<keyword evidence="2" id="KW-0805">Transcription regulation</keyword>
<dbReference type="Gramene" id="TraesCAD_scaffold_010383_01G000200.1">
    <property type="protein sequence ID" value="TraesCAD_scaffold_010383_01G000200.1"/>
    <property type="gene ID" value="TraesCAD_scaffold_010383_01G000200"/>
</dbReference>
<dbReference type="PANTHER" id="PTHR33388">
    <property type="entry name" value="OS01G0212500 PROTEIN"/>
    <property type="match status" value="1"/>
</dbReference>
<dbReference type="Gramene" id="TraesWEE_scaffold_040332_01G000300.1">
    <property type="protein sequence ID" value="TraesWEE_scaffold_040332_01G000300.1"/>
    <property type="gene ID" value="TraesWEE_scaffold_040332_01G000300"/>
</dbReference>
<dbReference type="Gramene" id="TraesROB_scaffold_024387_01G000200.1">
    <property type="protein sequence ID" value="TraesROB_scaffold_024387_01G000200.1"/>
    <property type="gene ID" value="TraesROB_scaffold_024387_01G000200"/>
</dbReference>
<dbReference type="EnsemblPlants" id="TraesCS3D02G269300.1">
    <property type="protein sequence ID" value="TraesCS3D02G269300.1"/>
    <property type="gene ID" value="TraesCS3D02G269300"/>
</dbReference>
<organism evidence="5">
    <name type="scientific">Triticum aestivum</name>
    <name type="common">Wheat</name>
    <dbReference type="NCBI Taxonomy" id="4565"/>
    <lineage>
        <taxon>Eukaryota</taxon>
        <taxon>Viridiplantae</taxon>
        <taxon>Streptophyta</taxon>
        <taxon>Embryophyta</taxon>
        <taxon>Tracheophyta</taxon>
        <taxon>Spermatophyta</taxon>
        <taxon>Magnoliopsida</taxon>
        <taxon>Liliopsida</taxon>
        <taxon>Poales</taxon>
        <taxon>Poaceae</taxon>
        <taxon>BOP clade</taxon>
        <taxon>Pooideae</taxon>
        <taxon>Triticodae</taxon>
        <taxon>Triticeae</taxon>
        <taxon>Triticinae</taxon>
        <taxon>Triticum</taxon>
    </lineage>
</organism>